<gene>
    <name evidence="1" type="ORF">BJ684DRAFT_7255</name>
</gene>
<dbReference type="Gene3D" id="3.40.50.1820">
    <property type="entry name" value="alpha/beta hydrolase"/>
    <property type="match status" value="1"/>
</dbReference>
<dbReference type="PANTHER" id="PTHR42886:SF53">
    <property type="entry name" value="ALPHA_BETA-HYDROLASES SUPERFAMILY PROTEIN"/>
    <property type="match status" value="1"/>
</dbReference>
<dbReference type="EMBL" id="KZ987743">
    <property type="protein sequence ID" value="RKP15288.1"/>
    <property type="molecule type" value="Genomic_DNA"/>
</dbReference>
<organism evidence="1 2">
    <name type="scientific">Piptocephalis cylindrospora</name>
    <dbReference type="NCBI Taxonomy" id="1907219"/>
    <lineage>
        <taxon>Eukaryota</taxon>
        <taxon>Fungi</taxon>
        <taxon>Fungi incertae sedis</taxon>
        <taxon>Zoopagomycota</taxon>
        <taxon>Zoopagomycotina</taxon>
        <taxon>Zoopagomycetes</taxon>
        <taxon>Zoopagales</taxon>
        <taxon>Piptocephalidaceae</taxon>
        <taxon>Piptocephalis</taxon>
    </lineage>
</organism>
<dbReference type="AlphaFoldDB" id="A0A4P9Y854"/>
<feature type="non-terminal residue" evidence="1">
    <location>
        <position position="1"/>
    </location>
</feature>
<sequence>VALILHGMLGHKDYLYQKTLAHALPIPSIRFDFGGNGDSGDRFIRSHLKDDITDVESVATWARNTGFQVSGVIGHSRGGGVAINWAIQHRPRDLQWIVDLSGRYYLGPEASLINTDEINQALQNKGYHDRVYTARGRKVITRLTQADVAEFKTLPTSMDGLLQPFPYELLILHGSKDAIVDVKDSRRYHEVVPGSTLKVFPEVDHNFTGNKSQVVQTILTWLDQKSFLPAPQANL</sequence>
<dbReference type="SUPFAM" id="SSF53474">
    <property type="entry name" value="alpha/beta-Hydrolases"/>
    <property type="match status" value="1"/>
</dbReference>
<evidence type="ECO:0000313" key="1">
    <source>
        <dbReference type="EMBL" id="RKP15288.1"/>
    </source>
</evidence>
<dbReference type="PANTHER" id="PTHR42886">
    <property type="entry name" value="RE40534P-RELATED"/>
    <property type="match status" value="1"/>
</dbReference>
<proteinExistence type="predicted"/>
<dbReference type="InterPro" id="IPR029058">
    <property type="entry name" value="AB_hydrolase_fold"/>
</dbReference>
<keyword evidence="1" id="KW-0378">Hydrolase</keyword>
<dbReference type="OrthoDB" id="9988524at2759"/>
<dbReference type="Proteomes" id="UP000267251">
    <property type="component" value="Unassembled WGS sequence"/>
</dbReference>
<reference evidence="2" key="1">
    <citation type="journal article" date="2018" name="Nat. Microbiol.">
        <title>Leveraging single-cell genomics to expand the fungal tree of life.</title>
        <authorList>
            <person name="Ahrendt S.R."/>
            <person name="Quandt C.A."/>
            <person name="Ciobanu D."/>
            <person name="Clum A."/>
            <person name="Salamov A."/>
            <person name="Andreopoulos B."/>
            <person name="Cheng J.F."/>
            <person name="Woyke T."/>
            <person name="Pelin A."/>
            <person name="Henrissat B."/>
            <person name="Reynolds N.K."/>
            <person name="Benny G.L."/>
            <person name="Smith M.E."/>
            <person name="James T.Y."/>
            <person name="Grigoriev I.V."/>
        </authorList>
    </citation>
    <scope>NUCLEOTIDE SEQUENCE [LARGE SCALE GENOMIC DNA]</scope>
</reference>
<name>A0A4P9Y854_9FUNG</name>
<accession>A0A4P9Y854</accession>
<protein>
    <submittedName>
        <fullName evidence="1">Alpha/Beta hydrolase protein</fullName>
    </submittedName>
</protein>
<keyword evidence="2" id="KW-1185">Reference proteome</keyword>
<evidence type="ECO:0000313" key="2">
    <source>
        <dbReference type="Proteomes" id="UP000267251"/>
    </source>
</evidence>
<dbReference type="GO" id="GO:0016787">
    <property type="term" value="F:hydrolase activity"/>
    <property type="evidence" value="ECO:0007669"/>
    <property type="project" value="UniProtKB-KW"/>
</dbReference>